<dbReference type="RefSeq" id="WP_191212252.1">
    <property type="nucleotide sequence ID" value="NZ_BAABKL010000006.1"/>
</dbReference>
<dbReference type="Proteomes" id="UP000632289">
    <property type="component" value="Unassembled WGS sequence"/>
</dbReference>
<keyword evidence="2" id="KW-1185">Reference proteome</keyword>
<sequence>MTTTDTIAALALAVAVVAAVAALGSWRAARNANGAAQTLSRIEQQRLHADLTPHFRCTVVANEARSTAMLRVHLEGPPGLLSHGTIEITASLRNDNPHRGDGPQLAGAPTPEEVRAHIWGPWKFSADGRDDTGRTVAPQQLAIGEWTRYGLTPTTPPSWSTTTTDVWHRDYANEPVRLSITARSKGSDWTVPLEVPVTIETDS</sequence>
<protein>
    <submittedName>
        <fullName evidence="1">Uncharacterized protein</fullName>
    </submittedName>
</protein>
<evidence type="ECO:0000313" key="1">
    <source>
        <dbReference type="EMBL" id="MBD3934955.1"/>
    </source>
</evidence>
<comment type="caution">
    <text evidence="1">The sequence shown here is derived from an EMBL/GenBank/DDBJ whole genome shotgun (WGS) entry which is preliminary data.</text>
</comment>
<dbReference type="EMBL" id="JACXYU010000023">
    <property type="protein sequence ID" value="MBD3934955.1"/>
    <property type="molecule type" value="Genomic_DNA"/>
</dbReference>
<evidence type="ECO:0000313" key="2">
    <source>
        <dbReference type="Proteomes" id="UP000632289"/>
    </source>
</evidence>
<proteinExistence type="predicted"/>
<name>A0A927F4P3_9ACTN</name>
<accession>A0A927F4P3</accession>
<reference evidence="1" key="1">
    <citation type="submission" date="2020-09" db="EMBL/GenBank/DDBJ databases">
        <title>Secondary metabolite and genome analysis of marine Streptomyces chumphonensis KK1-2T.</title>
        <authorList>
            <person name="Phongsopitanun W."/>
            <person name="Kanchanasin P."/>
            <person name="Pittayakhajonwut P."/>
            <person name="Suwanborirux K."/>
            <person name="Tanasupawat S."/>
        </authorList>
    </citation>
    <scope>NUCLEOTIDE SEQUENCE</scope>
    <source>
        <strain evidence="1">KK1-2</strain>
    </source>
</reference>
<dbReference type="AlphaFoldDB" id="A0A927F4P3"/>
<gene>
    <name evidence="1" type="ORF">IF129_25770</name>
</gene>
<organism evidence="1 2">
    <name type="scientific">Streptomyces chumphonensis</name>
    <dbReference type="NCBI Taxonomy" id="1214925"/>
    <lineage>
        <taxon>Bacteria</taxon>
        <taxon>Bacillati</taxon>
        <taxon>Actinomycetota</taxon>
        <taxon>Actinomycetes</taxon>
        <taxon>Kitasatosporales</taxon>
        <taxon>Streptomycetaceae</taxon>
        <taxon>Streptomyces</taxon>
    </lineage>
</organism>